<dbReference type="EMBL" id="PDOE01000006">
    <property type="protein sequence ID" value="RKL66625.1"/>
    <property type="molecule type" value="Genomic_DNA"/>
</dbReference>
<name>A0A3A9KG48_9BACI</name>
<keyword evidence="3" id="KW-1185">Reference proteome</keyword>
<gene>
    <name evidence="2" type="ORF">CR203_15180</name>
</gene>
<protein>
    <submittedName>
        <fullName evidence="2">Uncharacterized protein</fullName>
    </submittedName>
</protein>
<evidence type="ECO:0000256" key="1">
    <source>
        <dbReference type="SAM" id="Phobius"/>
    </source>
</evidence>
<comment type="caution">
    <text evidence="2">The sequence shown here is derived from an EMBL/GenBank/DDBJ whole genome shotgun (WGS) entry which is preliminary data.</text>
</comment>
<evidence type="ECO:0000313" key="3">
    <source>
        <dbReference type="Proteomes" id="UP000281498"/>
    </source>
</evidence>
<organism evidence="2 3">
    <name type="scientific">Salipaludibacillus neizhouensis</name>
    <dbReference type="NCBI Taxonomy" id="885475"/>
    <lineage>
        <taxon>Bacteria</taxon>
        <taxon>Bacillati</taxon>
        <taxon>Bacillota</taxon>
        <taxon>Bacilli</taxon>
        <taxon>Bacillales</taxon>
        <taxon>Bacillaceae</taxon>
    </lineage>
</organism>
<keyword evidence="1" id="KW-0472">Membrane</keyword>
<feature type="transmembrane region" description="Helical" evidence="1">
    <location>
        <begin position="59"/>
        <end position="76"/>
    </location>
</feature>
<dbReference type="AlphaFoldDB" id="A0A3A9KG48"/>
<reference evidence="2 3" key="1">
    <citation type="submission" date="2017-10" db="EMBL/GenBank/DDBJ databases">
        <title>Bacillus sp. nov., a halophilic bacterium isolated from a Keqin Lake.</title>
        <authorList>
            <person name="Wang H."/>
        </authorList>
    </citation>
    <scope>NUCLEOTIDE SEQUENCE [LARGE SCALE GENOMIC DNA]</scope>
    <source>
        <strain evidence="2 3">KCTC 13187</strain>
    </source>
</reference>
<sequence>MPENYPSHEQIQSFNERLFEMRLEKWLNHDLFSFQWFLLLAVLIIPWIIWWRFVDTNRIAPILLYGTLMSLLVLMMDDIGLELQL</sequence>
<dbReference type="OrthoDB" id="1679483at2"/>
<keyword evidence="1" id="KW-1133">Transmembrane helix</keyword>
<accession>A0A3A9KG48</accession>
<dbReference type="RefSeq" id="WP_110935904.1">
    <property type="nucleotide sequence ID" value="NZ_KZ614146.1"/>
</dbReference>
<proteinExistence type="predicted"/>
<keyword evidence="1" id="KW-0812">Transmembrane</keyword>
<feature type="transmembrane region" description="Helical" evidence="1">
    <location>
        <begin position="31"/>
        <end position="53"/>
    </location>
</feature>
<evidence type="ECO:0000313" key="2">
    <source>
        <dbReference type="EMBL" id="RKL66625.1"/>
    </source>
</evidence>
<dbReference type="Proteomes" id="UP000281498">
    <property type="component" value="Unassembled WGS sequence"/>
</dbReference>